<accession>A0A1Z3NB26</accession>
<evidence type="ECO:0000313" key="2">
    <source>
        <dbReference type="EMBL" id="ASD64672.1"/>
    </source>
</evidence>
<protein>
    <recommendedName>
        <fullName evidence="4">Outer membrane protein</fullName>
    </recommendedName>
</protein>
<name>A0A1Z3NB26_BDEBC</name>
<dbReference type="Proteomes" id="UP000197003">
    <property type="component" value="Chromosome"/>
</dbReference>
<keyword evidence="1" id="KW-0175">Coiled coil</keyword>
<reference evidence="2 3" key="1">
    <citation type="submission" date="2017-04" db="EMBL/GenBank/DDBJ databases">
        <title>Whole genome sequence of Bdellovibrio bacteriovorus strain SSB218315.</title>
        <authorList>
            <person name="Oyedara O."/>
            <person name="Rodriguez-Perez M.A."/>
        </authorList>
    </citation>
    <scope>NUCLEOTIDE SEQUENCE [LARGE SCALE GENOMIC DNA]</scope>
    <source>
        <strain evidence="2 3">SSB218315</strain>
    </source>
</reference>
<evidence type="ECO:0000313" key="3">
    <source>
        <dbReference type="Proteomes" id="UP000197003"/>
    </source>
</evidence>
<gene>
    <name evidence="2" type="ORF">B9G79_14405</name>
</gene>
<dbReference type="AlphaFoldDB" id="A0A1Z3NB26"/>
<dbReference type="EMBL" id="CP020946">
    <property type="protein sequence ID" value="ASD64672.1"/>
    <property type="molecule type" value="Genomic_DNA"/>
</dbReference>
<evidence type="ECO:0008006" key="4">
    <source>
        <dbReference type="Google" id="ProtNLM"/>
    </source>
</evidence>
<evidence type="ECO:0000256" key="1">
    <source>
        <dbReference type="SAM" id="Coils"/>
    </source>
</evidence>
<dbReference type="OrthoDB" id="5289113at2"/>
<dbReference type="RefSeq" id="WP_088566122.1">
    <property type="nucleotide sequence ID" value="NZ_CP020946.1"/>
</dbReference>
<proteinExistence type="predicted"/>
<feature type="coiled-coil region" evidence="1">
    <location>
        <begin position="284"/>
        <end position="351"/>
    </location>
</feature>
<sequence>MLLSWILLGGLSSFAVTPEQVLKTAWADTTYTSQEEMRPTDSRNPLRNVEGFVSAEQEGSKNEYEVGLKFQFRSWPEWKLGPNSEPRKKVLQEASLAWALHERYLNLISYQISQQKMAVLSSSMKLSEGYLKAQSLSLRAGRTTTKSFLGAQGDIYKLKRLESGIAQEHKLAAKRIKSWVPQWEENPLESFDLISVQEVVDAVGSLPTPEASLTARISETEFKDISRELEILRGREDQWVKGLDVSQTHKEDEIGYKVELTLQLPHLGSDDLSRQKQNELILKRALKQKEAENSKDRLVSLKNQIQNLAGLYKMTSQGLKESQKVKGQDTLAVLEGRLLQEQTELDLLSQQQEILTLFVEYLLESERLATEPTKNHLSKSQKVVAL</sequence>
<organism evidence="2 3">
    <name type="scientific">Bdellovibrio bacteriovorus</name>
    <dbReference type="NCBI Taxonomy" id="959"/>
    <lineage>
        <taxon>Bacteria</taxon>
        <taxon>Pseudomonadati</taxon>
        <taxon>Bdellovibrionota</taxon>
        <taxon>Bdellovibrionia</taxon>
        <taxon>Bdellovibrionales</taxon>
        <taxon>Pseudobdellovibrionaceae</taxon>
        <taxon>Bdellovibrio</taxon>
    </lineage>
</organism>